<evidence type="ECO:0000313" key="3">
    <source>
        <dbReference type="Proteomes" id="UP001152803"/>
    </source>
</evidence>
<name>A0A9Q1I4K1_CONCO</name>
<dbReference type="Proteomes" id="UP001152803">
    <property type="component" value="Unassembled WGS sequence"/>
</dbReference>
<protein>
    <submittedName>
        <fullName evidence="2">Uncharacterized protein</fullName>
    </submittedName>
</protein>
<comment type="caution">
    <text evidence="2">The sequence shown here is derived from an EMBL/GenBank/DDBJ whole genome shotgun (WGS) entry which is preliminary data.</text>
</comment>
<feature type="compositionally biased region" description="Basic and acidic residues" evidence="1">
    <location>
        <begin position="138"/>
        <end position="147"/>
    </location>
</feature>
<feature type="compositionally biased region" description="Polar residues" evidence="1">
    <location>
        <begin position="98"/>
        <end position="111"/>
    </location>
</feature>
<dbReference type="OrthoDB" id="9902968at2759"/>
<keyword evidence="3" id="KW-1185">Reference proteome</keyword>
<dbReference type="AlphaFoldDB" id="A0A9Q1I4K1"/>
<feature type="region of interest" description="Disordered" evidence="1">
    <location>
        <begin position="64"/>
        <end position="161"/>
    </location>
</feature>
<reference evidence="2" key="1">
    <citation type="journal article" date="2023" name="Science">
        <title>Genome structures resolve the early diversification of teleost fishes.</title>
        <authorList>
            <person name="Parey E."/>
            <person name="Louis A."/>
            <person name="Montfort J."/>
            <person name="Bouchez O."/>
            <person name="Roques C."/>
            <person name="Iampietro C."/>
            <person name="Lluch J."/>
            <person name="Castinel A."/>
            <person name="Donnadieu C."/>
            <person name="Desvignes T."/>
            <person name="Floi Bucao C."/>
            <person name="Jouanno E."/>
            <person name="Wen M."/>
            <person name="Mejri S."/>
            <person name="Dirks R."/>
            <person name="Jansen H."/>
            <person name="Henkel C."/>
            <person name="Chen W.J."/>
            <person name="Zahm M."/>
            <person name="Cabau C."/>
            <person name="Klopp C."/>
            <person name="Thompson A.W."/>
            <person name="Robinson-Rechavi M."/>
            <person name="Braasch I."/>
            <person name="Lecointre G."/>
            <person name="Bobe J."/>
            <person name="Postlethwait J.H."/>
            <person name="Berthelot C."/>
            <person name="Roest Crollius H."/>
            <person name="Guiguen Y."/>
        </authorList>
    </citation>
    <scope>NUCLEOTIDE SEQUENCE</scope>
    <source>
        <strain evidence="2">Concon-B</strain>
    </source>
</reference>
<organism evidence="2 3">
    <name type="scientific">Conger conger</name>
    <name type="common">Conger eel</name>
    <name type="synonym">Muraena conger</name>
    <dbReference type="NCBI Taxonomy" id="82655"/>
    <lineage>
        <taxon>Eukaryota</taxon>
        <taxon>Metazoa</taxon>
        <taxon>Chordata</taxon>
        <taxon>Craniata</taxon>
        <taxon>Vertebrata</taxon>
        <taxon>Euteleostomi</taxon>
        <taxon>Actinopterygii</taxon>
        <taxon>Neopterygii</taxon>
        <taxon>Teleostei</taxon>
        <taxon>Anguilliformes</taxon>
        <taxon>Congridae</taxon>
        <taxon>Conger</taxon>
    </lineage>
</organism>
<evidence type="ECO:0000256" key="1">
    <source>
        <dbReference type="SAM" id="MobiDB-lite"/>
    </source>
</evidence>
<gene>
    <name evidence="2" type="ORF">COCON_G00041000</name>
</gene>
<evidence type="ECO:0000313" key="2">
    <source>
        <dbReference type="EMBL" id="KAJ8281581.1"/>
    </source>
</evidence>
<sequence>MVVSHWSSHKIRSSHQPHSNGSLPLFSYYYVWVPVTVTVAAERGVTPPSAPDTPVLSATRLTQIRKRRFQLKTPSHLPSQPEPASPRQPSERAAMDSKCSSTSPQKQILKNNRSKSTEEVQQAKKAFHTPQKSLPGRPDLEKLKETPEGSETPSASTEELK</sequence>
<dbReference type="EMBL" id="JAFJMO010000003">
    <property type="protein sequence ID" value="KAJ8281581.1"/>
    <property type="molecule type" value="Genomic_DNA"/>
</dbReference>
<feature type="compositionally biased region" description="Polar residues" evidence="1">
    <location>
        <begin position="149"/>
        <end position="161"/>
    </location>
</feature>
<proteinExistence type="predicted"/>
<accession>A0A9Q1I4K1</accession>